<sequence length="429" mass="48513">MQEKTDIRLKTSILSSDFLPKTIFEFQEVADKKSLVRIELDYRYLNDLPFPLSTTSVKSAAIIRWLRLLLNTFKAQIDVAKLIAGGRKATLPNSIKTNVTKIKIPRIPSLKLDGMVYNDTDGLINSEWIEYPDTDSSERVILYIHGGAYVLASRRTHRGITWRLAKNAEAKILAVDYRLAPQHVFPAALIDVLSGYQYLLQKYKPHQISFVGDSAGGALAAAAMIYCRDTGDLPLPGAMDLTQSLPAWHLNKPYCYLPKGTPDKKYISNSRSNLYVSHDKDLINPYASPIFAEQSQVPFPPMMIQVGDAERVRDDGIFFKKLFANENIKLELYEHGVHVFQLFAAFEEFGRESLSRLGDFLKKYTGNDPSTKYENSAVMVRNREGFPEEQVPDYGEIIQDGMDILVQKGVWKHELLLDGTRVVSLANQE</sequence>
<dbReference type="PROSITE" id="PS01173">
    <property type="entry name" value="LIPASE_GDXG_HIS"/>
    <property type="match status" value="1"/>
</dbReference>
<accession>A0AAD5UPT6</accession>
<dbReference type="InterPro" id="IPR013094">
    <property type="entry name" value="AB_hydrolase_3"/>
</dbReference>
<protein>
    <recommendedName>
        <fullName evidence="3">Alpha/beta hydrolase fold-3 domain-containing protein</fullName>
    </recommendedName>
</protein>
<dbReference type="SUPFAM" id="SSF53474">
    <property type="entry name" value="alpha/beta-Hydrolases"/>
    <property type="match status" value="1"/>
</dbReference>
<organism evidence="4 5">
    <name type="scientific">Boothiomyces macroporosus</name>
    <dbReference type="NCBI Taxonomy" id="261099"/>
    <lineage>
        <taxon>Eukaryota</taxon>
        <taxon>Fungi</taxon>
        <taxon>Fungi incertae sedis</taxon>
        <taxon>Chytridiomycota</taxon>
        <taxon>Chytridiomycota incertae sedis</taxon>
        <taxon>Chytridiomycetes</taxon>
        <taxon>Rhizophydiales</taxon>
        <taxon>Terramycetaceae</taxon>
        <taxon>Boothiomyces</taxon>
    </lineage>
</organism>
<keyword evidence="2" id="KW-0378">Hydrolase</keyword>
<name>A0AAD5UPT6_9FUNG</name>
<dbReference type="Pfam" id="PF07859">
    <property type="entry name" value="Abhydrolase_3"/>
    <property type="match status" value="1"/>
</dbReference>
<evidence type="ECO:0000313" key="5">
    <source>
        <dbReference type="Proteomes" id="UP001210925"/>
    </source>
</evidence>
<evidence type="ECO:0000259" key="3">
    <source>
        <dbReference type="Pfam" id="PF07859"/>
    </source>
</evidence>
<feature type="domain" description="Alpha/beta hydrolase fold-3" evidence="3">
    <location>
        <begin position="141"/>
        <end position="341"/>
    </location>
</feature>
<dbReference type="EMBL" id="JADGKB010000003">
    <property type="protein sequence ID" value="KAJ3261994.1"/>
    <property type="molecule type" value="Genomic_DNA"/>
</dbReference>
<proteinExistence type="inferred from homology"/>
<keyword evidence="5" id="KW-1185">Reference proteome</keyword>
<gene>
    <name evidence="4" type="ORF">HK103_003837</name>
</gene>
<evidence type="ECO:0000256" key="1">
    <source>
        <dbReference type="ARBA" id="ARBA00010515"/>
    </source>
</evidence>
<dbReference type="Proteomes" id="UP001210925">
    <property type="component" value="Unassembled WGS sequence"/>
</dbReference>
<evidence type="ECO:0000313" key="4">
    <source>
        <dbReference type="EMBL" id="KAJ3261994.1"/>
    </source>
</evidence>
<dbReference type="PANTHER" id="PTHR48081:SF8">
    <property type="entry name" value="ALPHA_BETA HYDROLASE FOLD-3 DOMAIN-CONTAINING PROTEIN-RELATED"/>
    <property type="match status" value="1"/>
</dbReference>
<dbReference type="Gene3D" id="3.40.50.1820">
    <property type="entry name" value="alpha/beta hydrolase"/>
    <property type="match status" value="1"/>
</dbReference>
<dbReference type="InterPro" id="IPR029058">
    <property type="entry name" value="AB_hydrolase_fold"/>
</dbReference>
<comment type="similarity">
    <text evidence="1">Belongs to the 'GDXG' lipolytic enzyme family.</text>
</comment>
<dbReference type="AlphaFoldDB" id="A0AAD5UPT6"/>
<reference evidence="4" key="1">
    <citation type="submission" date="2020-05" db="EMBL/GenBank/DDBJ databases">
        <title>Phylogenomic resolution of chytrid fungi.</title>
        <authorList>
            <person name="Stajich J.E."/>
            <person name="Amses K."/>
            <person name="Simmons R."/>
            <person name="Seto K."/>
            <person name="Myers J."/>
            <person name="Bonds A."/>
            <person name="Quandt C.A."/>
            <person name="Barry K."/>
            <person name="Liu P."/>
            <person name="Grigoriev I."/>
            <person name="Longcore J.E."/>
            <person name="James T.Y."/>
        </authorList>
    </citation>
    <scope>NUCLEOTIDE SEQUENCE</scope>
    <source>
        <strain evidence="4">PLAUS21</strain>
    </source>
</reference>
<dbReference type="GO" id="GO:0016787">
    <property type="term" value="F:hydrolase activity"/>
    <property type="evidence" value="ECO:0007669"/>
    <property type="project" value="UniProtKB-KW"/>
</dbReference>
<evidence type="ECO:0000256" key="2">
    <source>
        <dbReference type="ARBA" id="ARBA00022801"/>
    </source>
</evidence>
<dbReference type="InterPro" id="IPR002168">
    <property type="entry name" value="Lipase_GDXG_HIS_AS"/>
</dbReference>
<comment type="caution">
    <text evidence="4">The sequence shown here is derived from an EMBL/GenBank/DDBJ whole genome shotgun (WGS) entry which is preliminary data.</text>
</comment>
<dbReference type="InterPro" id="IPR050300">
    <property type="entry name" value="GDXG_lipolytic_enzyme"/>
</dbReference>
<dbReference type="PANTHER" id="PTHR48081">
    <property type="entry name" value="AB HYDROLASE SUPERFAMILY PROTEIN C4A8.06C"/>
    <property type="match status" value="1"/>
</dbReference>